<name>A0ABV9VUU7_9ACTN</name>
<dbReference type="RefSeq" id="WP_380115323.1">
    <property type="nucleotide sequence ID" value="NZ_JBHSIU010000014.1"/>
</dbReference>
<keyword evidence="2 5" id="KW-0732">Signal</keyword>
<evidence type="ECO:0000259" key="6">
    <source>
        <dbReference type="PROSITE" id="PS51173"/>
    </source>
</evidence>
<dbReference type="SUPFAM" id="SSF49384">
    <property type="entry name" value="Carbohydrate-binding domain"/>
    <property type="match status" value="1"/>
</dbReference>
<feature type="chain" id="PRO_5045496067" evidence="5">
    <location>
        <begin position="29"/>
        <end position="530"/>
    </location>
</feature>
<dbReference type="Pfam" id="PF00553">
    <property type="entry name" value="CBM_2"/>
    <property type="match status" value="1"/>
</dbReference>
<dbReference type="EMBL" id="JBHSIU010000014">
    <property type="protein sequence ID" value="MFC4999028.1"/>
    <property type="molecule type" value="Genomic_DNA"/>
</dbReference>
<dbReference type="SUPFAM" id="SSF53474">
    <property type="entry name" value="alpha/beta-Hydrolases"/>
    <property type="match status" value="1"/>
</dbReference>
<evidence type="ECO:0000256" key="3">
    <source>
        <dbReference type="ARBA" id="ARBA00022801"/>
    </source>
</evidence>
<dbReference type="InterPro" id="IPR054579">
    <property type="entry name" value="GCE-like_dom"/>
</dbReference>
<reference evidence="8" key="1">
    <citation type="journal article" date="2019" name="Int. J. Syst. Evol. Microbiol.">
        <title>The Global Catalogue of Microorganisms (GCM) 10K type strain sequencing project: providing services to taxonomists for standard genome sequencing and annotation.</title>
        <authorList>
            <consortium name="The Broad Institute Genomics Platform"/>
            <consortium name="The Broad Institute Genome Sequencing Center for Infectious Disease"/>
            <person name="Wu L."/>
            <person name="Ma J."/>
        </authorList>
    </citation>
    <scope>NUCLEOTIDE SEQUENCE [LARGE SCALE GENOMIC DNA]</scope>
    <source>
        <strain evidence="8">CGMCC 4.7152</strain>
    </source>
</reference>
<proteinExistence type="predicted"/>
<keyword evidence="3" id="KW-0378">Hydrolase</keyword>
<evidence type="ECO:0000256" key="2">
    <source>
        <dbReference type="ARBA" id="ARBA00022729"/>
    </source>
</evidence>
<keyword evidence="8" id="KW-1185">Reference proteome</keyword>
<comment type="caution">
    <text evidence="7">The sequence shown here is derived from an EMBL/GenBank/DDBJ whole genome shotgun (WGS) entry which is preliminary data.</text>
</comment>
<feature type="region of interest" description="Disordered" evidence="4">
    <location>
        <begin position="409"/>
        <end position="438"/>
    </location>
</feature>
<evidence type="ECO:0000256" key="4">
    <source>
        <dbReference type="SAM" id="MobiDB-lite"/>
    </source>
</evidence>
<dbReference type="InterPro" id="IPR012291">
    <property type="entry name" value="CBM2_carb-bd_dom_sf"/>
</dbReference>
<accession>A0ABV9VUU7</accession>
<evidence type="ECO:0000256" key="1">
    <source>
        <dbReference type="ARBA" id="ARBA00022487"/>
    </source>
</evidence>
<evidence type="ECO:0000313" key="8">
    <source>
        <dbReference type="Proteomes" id="UP001595912"/>
    </source>
</evidence>
<dbReference type="InterPro" id="IPR001919">
    <property type="entry name" value="CBD2"/>
</dbReference>
<sequence length="530" mass="54208">MRRPWIVVITVAAALALGTAAVTVTAGAAVTASTVEDEGADCPVPALPDAGALPANAKLPDPFKRLDGTRIATTSDWRCRREEVKKLAEKFVYGEKPAKPQSVTGTVSSTGVTVNVTHNGRSASFSARVELPGGTGPFPAVVVLGGFGADTAAIKAAGAAVISYDPYAVGKEGTPRTNKQGAFYSIYGATSGTGLLMAWAWGVSRIIDVVAGSDGRILKADAMGVTGCSRFGKGAFVVGAFDQRIALTMPIESGSAGVPIFRGIPGEGAQSLSSAYGEQPWLGDAFGTFTGSPNRLPVDTHEMVAMVAPRGLFIMDNPHIANLGPRSASVAALGGAEVYKALGAGANITYWSDVQDGNHCANRAEWRVPLQQHIAKYLLRTGNEPGTIRIAAKALGRLADWSDWQTPVLGDTSQSPSVSQSASQSASPSRSPSQSAGRGCSAAVTIQNVWDGGFVASVRVTAGAAAITGWAVQLGVPNGTITSLWNGRRSGTTVSNETYNGSLGAGASTEFGFQGTGSAAGITATGCTAT</sequence>
<dbReference type="Proteomes" id="UP001595912">
    <property type="component" value="Unassembled WGS sequence"/>
</dbReference>
<keyword evidence="1" id="KW-0719">Serine esterase</keyword>
<dbReference type="SMART" id="SM00637">
    <property type="entry name" value="CBD_II"/>
    <property type="match status" value="1"/>
</dbReference>
<evidence type="ECO:0000256" key="5">
    <source>
        <dbReference type="SAM" id="SignalP"/>
    </source>
</evidence>
<feature type="domain" description="CBM2" evidence="6">
    <location>
        <begin position="433"/>
        <end position="530"/>
    </location>
</feature>
<gene>
    <name evidence="7" type="ORF">ACFPIJ_14420</name>
</gene>
<dbReference type="InterPro" id="IPR029058">
    <property type="entry name" value="AB_hydrolase_fold"/>
</dbReference>
<organism evidence="7 8">
    <name type="scientific">Dactylosporangium cerinum</name>
    <dbReference type="NCBI Taxonomy" id="1434730"/>
    <lineage>
        <taxon>Bacteria</taxon>
        <taxon>Bacillati</taxon>
        <taxon>Actinomycetota</taxon>
        <taxon>Actinomycetes</taxon>
        <taxon>Micromonosporales</taxon>
        <taxon>Micromonosporaceae</taxon>
        <taxon>Dactylosporangium</taxon>
    </lineage>
</organism>
<dbReference type="Pfam" id="PF22244">
    <property type="entry name" value="GCE_fung"/>
    <property type="match status" value="1"/>
</dbReference>
<dbReference type="Gene3D" id="2.60.40.290">
    <property type="match status" value="1"/>
</dbReference>
<dbReference type="Gene3D" id="3.40.50.1820">
    <property type="entry name" value="alpha/beta hydrolase"/>
    <property type="match status" value="1"/>
</dbReference>
<evidence type="ECO:0000313" key="7">
    <source>
        <dbReference type="EMBL" id="MFC4999028.1"/>
    </source>
</evidence>
<dbReference type="PROSITE" id="PS51173">
    <property type="entry name" value="CBM2"/>
    <property type="match status" value="1"/>
</dbReference>
<protein>
    <submittedName>
        <fullName evidence="7">Cellulose binding domain-containing protein</fullName>
    </submittedName>
</protein>
<dbReference type="InterPro" id="IPR008965">
    <property type="entry name" value="CBM2/CBM3_carb-bd_dom_sf"/>
</dbReference>
<feature type="signal peptide" evidence="5">
    <location>
        <begin position="1"/>
        <end position="28"/>
    </location>
</feature>
<feature type="compositionally biased region" description="Low complexity" evidence="4">
    <location>
        <begin position="413"/>
        <end position="436"/>
    </location>
</feature>